<accession>A0A9P6CEU3</accession>
<keyword evidence="2" id="KW-1185">Reference proteome</keyword>
<comment type="caution">
    <text evidence="1">The sequence shown here is derived from an EMBL/GenBank/DDBJ whole genome shotgun (WGS) entry which is preliminary data.</text>
</comment>
<evidence type="ECO:0000313" key="1">
    <source>
        <dbReference type="EMBL" id="KAF9459535.1"/>
    </source>
</evidence>
<dbReference type="AlphaFoldDB" id="A0A9P6CEU3"/>
<reference evidence="1" key="1">
    <citation type="submission" date="2020-11" db="EMBL/GenBank/DDBJ databases">
        <authorList>
            <consortium name="DOE Joint Genome Institute"/>
            <person name="Ahrendt S."/>
            <person name="Riley R."/>
            <person name="Andreopoulos W."/>
            <person name="Labutti K."/>
            <person name="Pangilinan J."/>
            <person name="Ruiz-Duenas F.J."/>
            <person name="Barrasa J.M."/>
            <person name="Sanchez-Garcia M."/>
            <person name="Camarero S."/>
            <person name="Miyauchi S."/>
            <person name="Serrano A."/>
            <person name="Linde D."/>
            <person name="Babiker R."/>
            <person name="Drula E."/>
            <person name="Ayuso-Fernandez I."/>
            <person name="Pacheco R."/>
            <person name="Padilla G."/>
            <person name="Ferreira P."/>
            <person name="Barriuso J."/>
            <person name="Kellner H."/>
            <person name="Castanera R."/>
            <person name="Alfaro M."/>
            <person name="Ramirez L."/>
            <person name="Pisabarro A.G."/>
            <person name="Kuo A."/>
            <person name="Tritt A."/>
            <person name="Lipzen A."/>
            <person name="He G."/>
            <person name="Yan M."/>
            <person name="Ng V."/>
            <person name="Cullen D."/>
            <person name="Martin F."/>
            <person name="Rosso M.-N."/>
            <person name="Henrissat B."/>
            <person name="Hibbett D."/>
            <person name="Martinez A.T."/>
            <person name="Grigoriev I.V."/>
        </authorList>
    </citation>
    <scope>NUCLEOTIDE SEQUENCE</scope>
    <source>
        <strain evidence="1">CBS 247.69</strain>
    </source>
</reference>
<organism evidence="1 2">
    <name type="scientific">Collybia nuda</name>
    <dbReference type="NCBI Taxonomy" id="64659"/>
    <lineage>
        <taxon>Eukaryota</taxon>
        <taxon>Fungi</taxon>
        <taxon>Dikarya</taxon>
        <taxon>Basidiomycota</taxon>
        <taxon>Agaricomycotina</taxon>
        <taxon>Agaricomycetes</taxon>
        <taxon>Agaricomycetidae</taxon>
        <taxon>Agaricales</taxon>
        <taxon>Tricholomatineae</taxon>
        <taxon>Clitocybaceae</taxon>
        <taxon>Collybia</taxon>
    </lineage>
</organism>
<protein>
    <submittedName>
        <fullName evidence="1">Uncharacterized protein</fullName>
    </submittedName>
</protein>
<dbReference type="EMBL" id="MU150315">
    <property type="protein sequence ID" value="KAF9459535.1"/>
    <property type="molecule type" value="Genomic_DNA"/>
</dbReference>
<evidence type="ECO:0000313" key="2">
    <source>
        <dbReference type="Proteomes" id="UP000807353"/>
    </source>
</evidence>
<name>A0A9P6CEU3_9AGAR</name>
<proteinExistence type="predicted"/>
<dbReference type="Proteomes" id="UP000807353">
    <property type="component" value="Unassembled WGS sequence"/>
</dbReference>
<gene>
    <name evidence="1" type="ORF">BDZ94DRAFT_1268123</name>
</gene>
<sequence>MIDSLIHISILWENISLIGNIRSKPHHLLHLHHIQVTPHYIIPHLPHIASSLHSLPLQPHNHILSRLDSK</sequence>